<dbReference type="STRING" id="177199.A0A420XYP3"/>
<name>A0A420XYP3_9PEZI</name>
<dbReference type="SUPFAM" id="SSF53335">
    <property type="entry name" value="S-adenosyl-L-methionine-dependent methyltransferases"/>
    <property type="match status" value="1"/>
</dbReference>
<proteinExistence type="predicted"/>
<dbReference type="GO" id="GO:0000234">
    <property type="term" value="F:phosphoethanolamine N-methyltransferase activity"/>
    <property type="evidence" value="ECO:0007669"/>
    <property type="project" value="UniProtKB-EC"/>
</dbReference>
<accession>A0A420XYP3</accession>
<organism evidence="10 11">
    <name type="scientific">Coniochaeta pulveracea</name>
    <dbReference type="NCBI Taxonomy" id="177199"/>
    <lineage>
        <taxon>Eukaryota</taxon>
        <taxon>Fungi</taxon>
        <taxon>Dikarya</taxon>
        <taxon>Ascomycota</taxon>
        <taxon>Pezizomycotina</taxon>
        <taxon>Sordariomycetes</taxon>
        <taxon>Sordariomycetidae</taxon>
        <taxon>Coniochaetales</taxon>
        <taxon>Coniochaetaceae</taxon>
        <taxon>Coniochaeta</taxon>
    </lineage>
</organism>
<gene>
    <name evidence="10" type="ORF">DL546_000872</name>
</gene>
<evidence type="ECO:0000256" key="3">
    <source>
        <dbReference type="ARBA" id="ARBA00022603"/>
    </source>
</evidence>
<evidence type="ECO:0000256" key="6">
    <source>
        <dbReference type="ARBA" id="ARBA00047619"/>
    </source>
</evidence>
<evidence type="ECO:0000256" key="5">
    <source>
        <dbReference type="ARBA" id="ARBA00035674"/>
    </source>
</evidence>
<dbReference type="EMBL" id="QVQW01000091">
    <property type="protein sequence ID" value="RKU40782.1"/>
    <property type="molecule type" value="Genomic_DNA"/>
</dbReference>
<keyword evidence="3" id="KW-0489">Methyltransferase</keyword>
<evidence type="ECO:0000256" key="8">
    <source>
        <dbReference type="ARBA" id="ARBA00047841"/>
    </source>
</evidence>
<reference evidence="10 11" key="1">
    <citation type="submission" date="2018-08" db="EMBL/GenBank/DDBJ databases">
        <title>Draft genome of the lignicolous fungus Coniochaeta pulveracea.</title>
        <authorList>
            <person name="Borstlap C.J."/>
            <person name="De Witt R.N."/>
            <person name="Botha A."/>
            <person name="Volschenk H."/>
        </authorList>
    </citation>
    <scope>NUCLEOTIDE SEQUENCE [LARGE SCALE GENOMIC DNA]</scope>
    <source>
        <strain evidence="10 11">CAB683</strain>
    </source>
</reference>
<keyword evidence="4" id="KW-0808">Transferase</keyword>
<comment type="caution">
    <text evidence="10">The sequence shown here is derived from an EMBL/GenBank/DDBJ whole genome shotgun (WGS) entry which is preliminary data.</text>
</comment>
<dbReference type="InterPro" id="IPR041698">
    <property type="entry name" value="Methyltransf_25"/>
</dbReference>
<protein>
    <recommendedName>
        <fullName evidence="5">phosphoethanolamine N-methyltransferase</fullName>
        <ecNumber evidence="5">2.1.1.103</ecNumber>
    </recommendedName>
</protein>
<comment type="catalytic activity">
    <reaction evidence="7">
        <text>phosphoethanolamine + S-adenosyl-L-methionine = N-methylethanolamine phosphate + S-adenosyl-L-homocysteine + H(+)</text>
        <dbReference type="Rhea" id="RHEA:20365"/>
        <dbReference type="ChEBI" id="CHEBI:15378"/>
        <dbReference type="ChEBI" id="CHEBI:57781"/>
        <dbReference type="ChEBI" id="CHEBI:57856"/>
        <dbReference type="ChEBI" id="CHEBI:58190"/>
        <dbReference type="ChEBI" id="CHEBI:59789"/>
        <dbReference type="EC" id="2.1.1.103"/>
    </reaction>
    <physiologicalReaction direction="left-to-right" evidence="7">
        <dbReference type="Rhea" id="RHEA:20366"/>
    </physiologicalReaction>
</comment>
<comment type="catalytic activity">
    <reaction evidence="6">
        <text>N,N-dimethylethanolamine phosphate + S-adenosyl-L-methionine = phosphocholine + S-adenosyl-L-homocysteine + H(+)</text>
        <dbReference type="Rhea" id="RHEA:25325"/>
        <dbReference type="ChEBI" id="CHEBI:15378"/>
        <dbReference type="ChEBI" id="CHEBI:57856"/>
        <dbReference type="ChEBI" id="CHEBI:58641"/>
        <dbReference type="ChEBI" id="CHEBI:59789"/>
        <dbReference type="ChEBI" id="CHEBI:295975"/>
        <dbReference type="EC" id="2.1.1.103"/>
    </reaction>
    <physiologicalReaction direction="left-to-right" evidence="6">
        <dbReference type="Rhea" id="RHEA:25326"/>
    </physiologicalReaction>
</comment>
<comment type="pathway">
    <text evidence="2">Lipid metabolism.</text>
</comment>
<dbReference type="GO" id="GO:0032259">
    <property type="term" value="P:methylation"/>
    <property type="evidence" value="ECO:0007669"/>
    <property type="project" value="UniProtKB-KW"/>
</dbReference>
<evidence type="ECO:0000313" key="11">
    <source>
        <dbReference type="Proteomes" id="UP000275385"/>
    </source>
</evidence>
<feature type="domain" description="Methyltransferase" evidence="9">
    <location>
        <begin position="79"/>
        <end position="175"/>
    </location>
</feature>
<evidence type="ECO:0000256" key="2">
    <source>
        <dbReference type="ARBA" id="ARBA00005189"/>
    </source>
</evidence>
<dbReference type="EC" id="2.1.1.103" evidence="5"/>
<comment type="catalytic activity">
    <reaction evidence="8">
        <text>N-methylethanolamine phosphate + S-adenosyl-L-methionine = N,N-dimethylethanolamine phosphate + S-adenosyl-L-homocysteine + H(+)</text>
        <dbReference type="Rhea" id="RHEA:25321"/>
        <dbReference type="ChEBI" id="CHEBI:15378"/>
        <dbReference type="ChEBI" id="CHEBI:57781"/>
        <dbReference type="ChEBI" id="CHEBI:57856"/>
        <dbReference type="ChEBI" id="CHEBI:58641"/>
        <dbReference type="ChEBI" id="CHEBI:59789"/>
        <dbReference type="EC" id="2.1.1.103"/>
    </reaction>
    <physiologicalReaction direction="left-to-right" evidence="8">
        <dbReference type="Rhea" id="RHEA:25322"/>
    </physiologicalReaction>
</comment>
<dbReference type="OrthoDB" id="506498at2759"/>
<evidence type="ECO:0000313" key="10">
    <source>
        <dbReference type="EMBL" id="RKU40782.1"/>
    </source>
</evidence>
<dbReference type="Gene3D" id="3.40.50.150">
    <property type="entry name" value="Vaccinia Virus protein VP39"/>
    <property type="match status" value="1"/>
</dbReference>
<dbReference type="PANTHER" id="PTHR44307:SF2">
    <property type="entry name" value="PHOSPHOETHANOLAMINE METHYLTRANSFERASE ISOFORM X1"/>
    <property type="match status" value="1"/>
</dbReference>
<evidence type="ECO:0000256" key="7">
    <source>
        <dbReference type="ARBA" id="ARBA00047622"/>
    </source>
</evidence>
<dbReference type="Proteomes" id="UP000275385">
    <property type="component" value="Unassembled WGS sequence"/>
</dbReference>
<dbReference type="CDD" id="cd02440">
    <property type="entry name" value="AdoMet_MTases"/>
    <property type="match status" value="1"/>
</dbReference>
<comment type="pathway">
    <text evidence="1">Phospholipid metabolism; phosphatidylcholine biosynthesis.</text>
</comment>
<dbReference type="AlphaFoldDB" id="A0A420XYP3"/>
<sequence>MAHHSNVSENPPDLTSMPLYNHRRGLKVIDDLSDPSKPTYKPGRWTREDTQSFDCLHYLGDEALDHAASQLGLQPGETVLDIGSGYSSTGRCLHEKYGVDVVGVELQSSLHDIAQKINEKTGVEKHVSSINANFLTLTFPDDQKFDAVISLLTILHIPDRSAVFRQVAHMLKPGGRVYIEDYYASAVLTPEESDEAEMSNARLVGLRFVDVSGKWLDFTAARADKYRKETVEDYDEGLAKFYQEVSTLFARGRVGGCRITACKE</sequence>
<keyword evidence="11" id="KW-1185">Reference proteome</keyword>
<evidence type="ECO:0000259" key="9">
    <source>
        <dbReference type="Pfam" id="PF13649"/>
    </source>
</evidence>
<evidence type="ECO:0000256" key="4">
    <source>
        <dbReference type="ARBA" id="ARBA00022679"/>
    </source>
</evidence>
<dbReference type="PANTHER" id="PTHR44307">
    <property type="entry name" value="PHOSPHOETHANOLAMINE METHYLTRANSFERASE"/>
    <property type="match status" value="1"/>
</dbReference>
<dbReference type="InterPro" id="IPR029063">
    <property type="entry name" value="SAM-dependent_MTases_sf"/>
</dbReference>
<evidence type="ECO:0000256" key="1">
    <source>
        <dbReference type="ARBA" id="ARBA00004969"/>
    </source>
</evidence>
<dbReference type="Pfam" id="PF13649">
    <property type="entry name" value="Methyltransf_25"/>
    <property type="match status" value="1"/>
</dbReference>